<dbReference type="EMBL" id="FQ311869">
    <property type="protein sequence ID" value="CBS88556.1"/>
    <property type="molecule type" value="Genomic_DNA"/>
</dbReference>
<keyword evidence="1" id="KW-0732">Signal</keyword>
<dbReference type="InterPro" id="IPR029058">
    <property type="entry name" value="AB_hydrolase_fold"/>
</dbReference>
<gene>
    <name evidence="2" type="ordered locus">AZOLI_p10267</name>
</gene>
<dbReference type="PANTHER" id="PTHR42972:SF8">
    <property type="entry name" value="POLYHYDROXYBUTYRATE DEPOLYMERASE"/>
    <property type="match status" value="1"/>
</dbReference>
<dbReference type="HOGENOM" id="CLU_042524_0_0_5"/>
<dbReference type="PANTHER" id="PTHR42972">
    <property type="entry name" value="TOL-PAL SYSTEM PROTEIN TOLB"/>
    <property type="match status" value="1"/>
</dbReference>
<dbReference type="EC" id="3.1.1.75" evidence="2"/>
<sequence>MQGKGDPPMTISSQVILKSALAAFVVLASVPAAAQSSAQVKLADLKLKIDPAQTTVSGISSGAYMAGQFQVAYSGLVKAAGIVAGGPYDCAEVSEGGIAPAVVALKRCMDVAMGAPNVDALVANAKARETSKDIDPLSNMAQSKIYLFNGDNDITVKRPVADATERFYKALGVTDANFTYVKLPKAAHAYITDGYGAACDFIPKEGEKSEYINNCQYDQAGAIVRFFYADAKIPNAPAAARQPQLFNQAPFVGDTSRSGMAKTGYVYVPEACEGGKQTCRIHVAFHGCQMASNLIGDHFAVHAGYNRWADVNNIVVLYPQIDGAAKPTSNPKACWDWFGYTGYDFARKGGFQMTAVRKMIGALVGE</sequence>
<dbReference type="SUPFAM" id="SSF53474">
    <property type="entry name" value="alpha/beta-Hydrolases"/>
    <property type="match status" value="1"/>
</dbReference>
<organism evidence="2 3">
    <name type="scientific">Azospirillum lipoferum (strain 4B)</name>
    <dbReference type="NCBI Taxonomy" id="862719"/>
    <lineage>
        <taxon>Bacteria</taxon>
        <taxon>Pseudomonadati</taxon>
        <taxon>Pseudomonadota</taxon>
        <taxon>Alphaproteobacteria</taxon>
        <taxon>Rhodospirillales</taxon>
        <taxon>Azospirillaceae</taxon>
        <taxon>Azospirillum</taxon>
    </lineage>
</organism>
<accession>G7ZBA6</accession>
<dbReference type="GO" id="GO:0050526">
    <property type="term" value="F:poly(3-hydroxybutyrate) depolymerase activity"/>
    <property type="evidence" value="ECO:0007669"/>
    <property type="project" value="UniProtKB-EC"/>
</dbReference>
<name>G7ZBA6_AZOL4</name>
<proteinExistence type="predicted"/>
<reference evidence="3" key="1">
    <citation type="journal article" date="2011" name="PLoS Genet.">
        <title>Azospirillum genomes reveal transition of bacteria from aquatic to terrestrial environments.</title>
        <authorList>
            <person name="Wisniewski-Dye F."/>
            <person name="Borziak K."/>
            <person name="Khalsa-Moyers G."/>
            <person name="Alexandre G."/>
            <person name="Sukharnikov L.O."/>
            <person name="Wuichet K."/>
            <person name="Hurst G.B."/>
            <person name="McDonald W.H."/>
            <person name="Robertson J.S."/>
            <person name="Barbe V."/>
            <person name="Calteau A."/>
            <person name="Rouy Z."/>
            <person name="Mangenot S."/>
            <person name="Prigent-Combaret C."/>
            <person name="Normand P."/>
            <person name="Boyer M."/>
            <person name="Siguier P."/>
            <person name="Dessaux Y."/>
            <person name="Elmerich C."/>
            <person name="Condemine G."/>
            <person name="Krishnen G."/>
            <person name="Kennedy I."/>
            <person name="Paterson A.H."/>
            <person name="Gonzalez V."/>
            <person name="Mavingui P."/>
            <person name="Zhulin I.B."/>
        </authorList>
    </citation>
    <scope>NUCLEOTIDE SEQUENCE [LARGE SCALE GENOMIC DNA]</scope>
    <source>
        <strain evidence="3">4B</strain>
    </source>
</reference>
<evidence type="ECO:0000313" key="3">
    <source>
        <dbReference type="Proteomes" id="UP000005667"/>
    </source>
</evidence>
<feature type="chain" id="PRO_5003506778" evidence="1">
    <location>
        <begin position="35"/>
        <end position="366"/>
    </location>
</feature>
<keyword evidence="2" id="KW-0378">Hydrolase</keyword>
<geneLocation type="plasmid" evidence="2 3">
    <name>AZO_p1</name>
</geneLocation>
<evidence type="ECO:0000256" key="1">
    <source>
        <dbReference type="SAM" id="SignalP"/>
    </source>
</evidence>
<dbReference type="KEGG" id="ali:AZOLI_p10267"/>
<evidence type="ECO:0000313" key="2">
    <source>
        <dbReference type="EMBL" id="CBS88556.1"/>
    </source>
</evidence>
<keyword evidence="3" id="KW-1185">Reference proteome</keyword>
<feature type="signal peptide" evidence="1">
    <location>
        <begin position="1"/>
        <end position="34"/>
    </location>
</feature>
<dbReference type="Proteomes" id="UP000005667">
    <property type="component" value="Plasmid AZO_p1"/>
</dbReference>
<protein>
    <submittedName>
        <fullName evidence="2">Polyhydroxybutyrate depolymerase</fullName>
        <ecNumber evidence="2">3.1.1.75</ecNumber>
    </submittedName>
</protein>
<dbReference type="AlphaFoldDB" id="G7ZBA6"/>
<keyword evidence="2" id="KW-0614">Plasmid</keyword>
<dbReference type="Gene3D" id="3.40.50.1820">
    <property type="entry name" value="alpha/beta hydrolase"/>
    <property type="match status" value="2"/>
</dbReference>